<evidence type="ECO:0000256" key="2">
    <source>
        <dbReference type="SAM" id="Coils"/>
    </source>
</evidence>
<proteinExistence type="inferred from homology"/>
<sequence length="540" mass="56260">MLGCLKSCIRHPKEKRNKARPGYPDTVGHKALSLSHGNASTSSLNCGGNVALECGAPIVEAESVSRIEEDVDEETEDELEEETASTLTDQPRIVMGMTEESAVHAELASATIPKERKFQVVRVPGVFSRGRWKCWDYRDDVKPVEGLTFTDDKENDAAVSVTASTSVSTTVSDPAANHSPLREESSTIVVTSIAPAPPTPQHGTPSSISELSTPPYTITEVHHHHHHHASTGDWSTTTTTSSVPPSSTVTISQPASTATLTPPGGDTVVVQSVASPSPQQQVLLQGPTPITPTPSMTSVSTFDGVVAVVPALGASESTPVASSTMAVATAVVEEMRDGETTASTGDSASPPSMAMSTSTTTPSPEMTRSGSEAAAAAAEDEPASAAPAMSNAAAIDNKIEQAMDLVKTHLTFAVREEVEILRTTIAELESKVTTLETQNAYLKRHVTPEVLASLPGMVLQHKMSLPATAAPLQLQQQSTTSAPSSTISPSFAAVVQHEALQSAVEAAAAAAAAAKPYCPVTTSFVASLNTVVNPPPSTPR</sequence>
<dbReference type="PANTHER" id="PTHR12348">
    <property type="entry name" value="TSC22"/>
    <property type="match status" value="1"/>
</dbReference>
<gene>
    <name evidence="4" type="ORF">PENTCL1PPCAC_25040</name>
</gene>
<dbReference type="Proteomes" id="UP001432027">
    <property type="component" value="Unassembled WGS sequence"/>
</dbReference>
<feature type="compositionally biased region" description="Polar residues" evidence="3">
    <location>
        <begin position="251"/>
        <end position="260"/>
    </location>
</feature>
<dbReference type="CDD" id="cd21936">
    <property type="entry name" value="ZIP_TSC22D"/>
    <property type="match status" value="1"/>
</dbReference>
<feature type="region of interest" description="Disordered" evidence="3">
    <location>
        <begin position="161"/>
        <end position="266"/>
    </location>
</feature>
<reference evidence="4" key="1">
    <citation type="submission" date="2023-10" db="EMBL/GenBank/DDBJ databases">
        <title>Genome assembly of Pristionchus species.</title>
        <authorList>
            <person name="Yoshida K."/>
            <person name="Sommer R.J."/>
        </authorList>
    </citation>
    <scope>NUCLEOTIDE SEQUENCE</scope>
    <source>
        <strain evidence="4">RS0144</strain>
    </source>
</reference>
<feature type="compositionally biased region" description="Low complexity" evidence="3">
    <location>
        <begin position="347"/>
        <end position="364"/>
    </location>
</feature>
<protein>
    <submittedName>
        <fullName evidence="4">Uncharacterized protein</fullName>
    </submittedName>
</protein>
<dbReference type="PANTHER" id="PTHR12348:SF26">
    <property type="entry name" value="PROTEIN TSCT-1"/>
    <property type="match status" value="1"/>
</dbReference>
<accession>A0AAV5U7J8</accession>
<dbReference type="GO" id="GO:0006357">
    <property type="term" value="P:regulation of transcription by RNA polymerase II"/>
    <property type="evidence" value="ECO:0007669"/>
    <property type="project" value="InterPro"/>
</dbReference>
<organism evidence="4 5">
    <name type="scientific">Pristionchus entomophagus</name>
    <dbReference type="NCBI Taxonomy" id="358040"/>
    <lineage>
        <taxon>Eukaryota</taxon>
        <taxon>Metazoa</taxon>
        <taxon>Ecdysozoa</taxon>
        <taxon>Nematoda</taxon>
        <taxon>Chromadorea</taxon>
        <taxon>Rhabditida</taxon>
        <taxon>Rhabditina</taxon>
        <taxon>Diplogasteromorpha</taxon>
        <taxon>Diplogasteroidea</taxon>
        <taxon>Neodiplogasteridae</taxon>
        <taxon>Pristionchus</taxon>
    </lineage>
</organism>
<dbReference type="InterPro" id="IPR047862">
    <property type="entry name" value="TSC22/BUN_CS"/>
</dbReference>
<comment type="similarity">
    <text evidence="1">Belongs to the TSC-22/Dip/Bun family.</text>
</comment>
<feature type="compositionally biased region" description="Low complexity" evidence="3">
    <location>
        <begin position="371"/>
        <end position="389"/>
    </location>
</feature>
<comment type="caution">
    <text evidence="4">The sequence shown here is derived from an EMBL/GenBank/DDBJ whole genome shotgun (WGS) entry which is preliminary data.</text>
</comment>
<dbReference type="InterPro" id="IPR000580">
    <property type="entry name" value="TSC22/Bun"/>
</dbReference>
<feature type="region of interest" description="Disordered" evidence="3">
    <location>
        <begin position="336"/>
        <end position="389"/>
    </location>
</feature>
<evidence type="ECO:0000313" key="5">
    <source>
        <dbReference type="Proteomes" id="UP001432027"/>
    </source>
</evidence>
<evidence type="ECO:0000313" key="4">
    <source>
        <dbReference type="EMBL" id="GMT02866.1"/>
    </source>
</evidence>
<name>A0AAV5U7J8_9BILA</name>
<feature type="compositionally biased region" description="Low complexity" evidence="3">
    <location>
        <begin position="235"/>
        <end position="250"/>
    </location>
</feature>
<dbReference type="PROSITE" id="PS01289">
    <property type="entry name" value="TSC22"/>
    <property type="match status" value="1"/>
</dbReference>
<feature type="compositionally biased region" description="Low complexity" evidence="3">
    <location>
        <begin position="161"/>
        <end position="172"/>
    </location>
</feature>
<dbReference type="EMBL" id="BTSX01000006">
    <property type="protein sequence ID" value="GMT02866.1"/>
    <property type="molecule type" value="Genomic_DNA"/>
</dbReference>
<keyword evidence="5" id="KW-1185">Reference proteome</keyword>
<evidence type="ECO:0000256" key="3">
    <source>
        <dbReference type="SAM" id="MobiDB-lite"/>
    </source>
</evidence>
<feature type="coiled-coil region" evidence="2">
    <location>
        <begin position="418"/>
        <end position="445"/>
    </location>
</feature>
<dbReference type="Gene3D" id="1.20.5.490">
    <property type="entry name" value="Single helix bin"/>
    <property type="match status" value="1"/>
</dbReference>
<dbReference type="AlphaFoldDB" id="A0AAV5U7J8"/>
<dbReference type="Pfam" id="PF01166">
    <property type="entry name" value="TSC22"/>
    <property type="match status" value="1"/>
</dbReference>
<feature type="compositionally biased region" description="Polar residues" evidence="3">
    <location>
        <begin position="201"/>
        <end position="216"/>
    </location>
</feature>
<evidence type="ECO:0000256" key="1">
    <source>
        <dbReference type="ARBA" id="ARBA00007908"/>
    </source>
</evidence>
<keyword evidence="2" id="KW-0175">Coiled coil</keyword>
<dbReference type="SUPFAM" id="SSF58026">
    <property type="entry name" value="Delta-sleep-inducing peptide immunoreactive peptide"/>
    <property type="match status" value="1"/>
</dbReference>